<dbReference type="PANTHER" id="PTHR34009:SF2">
    <property type="entry name" value="PROTEIN STAR"/>
    <property type="match status" value="1"/>
</dbReference>
<protein>
    <recommendedName>
        <fullName evidence="5">Methyltransferase FkbM domain-containing protein</fullName>
    </recommendedName>
</protein>
<keyword evidence="1" id="KW-0175">Coiled coil</keyword>
<sequence>MARLALIISCLTLAVVTANSAVVATAEQAPVRYYGKAHKARVKTAEGVSAWMETPQTDEILHKLFFADRKEGTFVEIGAYDGVAESNTKFFEDTMGWTGLLVEANQVAYDALVSKGKRARSTAVHAAVCPAGLKPTMYLDKLRSSLEKTSVGKDNGKIQVECVPASALLQEHKLKKIDLLVIDVEDAERMALSTVDFKKTSVSVVMIEDSAKSCLQKGLAAPKKHNVCHEILEKAGFCLAAKVSVNEFWTRAAQHKHLCEEPANELSIGALLGMPVSRATRRTSIAVTAADVRQDAAGLLGSVKKAFRAASIPFARSAAGLAGGMKLIAAENSAGKEFAKPADNEKNVVEAADKAVKENVEAEDIAGTMNARSHTSHEKNEVESAAGYISNDAGQEITPVQGVENGNADASAPHPLQSVTDELEAAIVKIFSTDPLEVSTQQGEGLNRHAKELRALALRLANEYHEQEVSKSRRELAARQSEQETNAQQVRQAQVALESMADEHKDRETLTSKLAELEARLAESNRRLAETETALGALADMNTKTRAVAAAAEAMRKELAEKVSALSAELQAKSDPNADLQKLLEQLVASLRRTLEQFDLSSLVSSVGLSTAGVSESSDSSVSTTIWDAMRSTHEDVLNNVMDASIFVGGSSGVGTMVARATILLMFVKILVIAHLCVRLLARKMSMQILVAFVSANLWTCTLVAGARAFAKLDMLQHMAELHYVALYGLHAVILGQVVVALACTRTFFFNVKGGVQLGTARTRPALVFSGAFAVCAVTYVVGYFVPFLKGAPILIGPGSLAVIIVAHVLMMGAVVVAIGMHEYEVAIEDDFDDLDEIDLEAGKLGSDSPFIEPGVLRRLRHTLSGAL</sequence>
<dbReference type="OrthoDB" id="6352234at2759"/>
<evidence type="ECO:0000256" key="2">
    <source>
        <dbReference type="SAM" id="MobiDB-lite"/>
    </source>
</evidence>
<dbReference type="GO" id="GO:0016197">
    <property type="term" value="P:endosomal transport"/>
    <property type="evidence" value="ECO:0007669"/>
    <property type="project" value="TreeGrafter"/>
</dbReference>
<keyword evidence="4" id="KW-0732">Signal</keyword>
<keyword evidence="3" id="KW-0472">Membrane</keyword>
<evidence type="ECO:0000256" key="4">
    <source>
        <dbReference type="SAM" id="SignalP"/>
    </source>
</evidence>
<keyword evidence="3" id="KW-0812">Transmembrane</keyword>
<dbReference type="InterPro" id="IPR006342">
    <property type="entry name" value="FkbM_mtfrase"/>
</dbReference>
<feature type="transmembrane region" description="Helical" evidence="3">
    <location>
        <begin position="792"/>
        <end position="819"/>
    </location>
</feature>
<feature type="signal peptide" evidence="4">
    <location>
        <begin position="1"/>
        <end position="18"/>
    </location>
</feature>
<dbReference type="GO" id="GO:0005789">
    <property type="term" value="C:endoplasmic reticulum membrane"/>
    <property type="evidence" value="ECO:0007669"/>
    <property type="project" value="TreeGrafter"/>
</dbReference>
<dbReference type="GO" id="GO:0031902">
    <property type="term" value="C:late endosome membrane"/>
    <property type="evidence" value="ECO:0007669"/>
    <property type="project" value="TreeGrafter"/>
</dbReference>
<feature type="region of interest" description="Disordered" evidence="2">
    <location>
        <begin position="466"/>
        <end position="494"/>
    </location>
</feature>
<dbReference type="SUPFAM" id="SSF53335">
    <property type="entry name" value="S-adenosyl-L-methionine-dependent methyltransferases"/>
    <property type="match status" value="1"/>
</dbReference>
<feature type="transmembrane region" description="Helical" evidence="3">
    <location>
        <begin position="766"/>
        <end position="786"/>
    </location>
</feature>
<feature type="compositionally biased region" description="Polar residues" evidence="2">
    <location>
        <begin position="483"/>
        <end position="492"/>
    </location>
</feature>
<evidence type="ECO:0000259" key="5">
    <source>
        <dbReference type="Pfam" id="PF05050"/>
    </source>
</evidence>
<dbReference type="Gene3D" id="3.40.50.150">
    <property type="entry name" value="Vaccinia Virus protein VP39"/>
    <property type="match status" value="1"/>
</dbReference>
<feature type="coiled-coil region" evidence="1">
    <location>
        <begin position="500"/>
        <end position="597"/>
    </location>
</feature>
<feature type="transmembrane region" description="Helical" evidence="3">
    <location>
        <begin position="661"/>
        <end position="682"/>
    </location>
</feature>
<evidence type="ECO:0000256" key="1">
    <source>
        <dbReference type="SAM" id="Coils"/>
    </source>
</evidence>
<dbReference type="EMBL" id="VRMN01000002">
    <property type="protein sequence ID" value="KAA8496458.1"/>
    <property type="molecule type" value="Genomic_DNA"/>
</dbReference>
<evidence type="ECO:0000313" key="7">
    <source>
        <dbReference type="Proteomes" id="UP000324585"/>
    </source>
</evidence>
<keyword evidence="7" id="KW-1185">Reference proteome</keyword>
<feature type="domain" description="Methyltransferase FkbM" evidence="5">
    <location>
        <begin position="76"/>
        <end position="211"/>
    </location>
</feature>
<dbReference type="Pfam" id="PF05050">
    <property type="entry name" value="Methyltransf_21"/>
    <property type="match status" value="1"/>
</dbReference>
<name>A0A5J4YZF0_PORPP</name>
<feature type="transmembrane region" description="Helical" evidence="3">
    <location>
        <begin position="722"/>
        <end position="745"/>
    </location>
</feature>
<reference evidence="7" key="1">
    <citation type="journal article" date="2019" name="Nat. Commun.">
        <title>Expansion of phycobilisome linker gene families in mesophilic red algae.</title>
        <authorList>
            <person name="Lee J."/>
            <person name="Kim D."/>
            <person name="Bhattacharya D."/>
            <person name="Yoon H.S."/>
        </authorList>
    </citation>
    <scope>NUCLEOTIDE SEQUENCE [LARGE SCALE GENOMIC DNA]</scope>
    <source>
        <strain evidence="7">CCMP 1328</strain>
    </source>
</reference>
<feature type="compositionally biased region" description="Basic and acidic residues" evidence="2">
    <location>
        <begin position="466"/>
        <end position="477"/>
    </location>
</feature>
<gene>
    <name evidence="6" type="ORF">FVE85_0187</name>
</gene>
<dbReference type="GO" id="GO:0006888">
    <property type="term" value="P:endoplasmic reticulum to Golgi vesicle-mediated transport"/>
    <property type="evidence" value="ECO:0007669"/>
    <property type="project" value="TreeGrafter"/>
</dbReference>
<dbReference type="AlphaFoldDB" id="A0A5J4YZF0"/>
<feature type="chain" id="PRO_5023824635" description="Methyltransferase FkbM domain-containing protein" evidence="4">
    <location>
        <begin position="19"/>
        <end position="868"/>
    </location>
</feature>
<organism evidence="6 7">
    <name type="scientific">Porphyridium purpureum</name>
    <name type="common">Red alga</name>
    <name type="synonym">Porphyridium cruentum</name>
    <dbReference type="NCBI Taxonomy" id="35688"/>
    <lineage>
        <taxon>Eukaryota</taxon>
        <taxon>Rhodophyta</taxon>
        <taxon>Bangiophyceae</taxon>
        <taxon>Porphyridiales</taxon>
        <taxon>Porphyridiaceae</taxon>
        <taxon>Porphyridium</taxon>
    </lineage>
</organism>
<keyword evidence="3" id="KW-1133">Transmembrane helix</keyword>
<dbReference type="Proteomes" id="UP000324585">
    <property type="component" value="Unassembled WGS sequence"/>
</dbReference>
<accession>A0A5J4YZF0</accession>
<comment type="caution">
    <text evidence="6">The sequence shown here is derived from an EMBL/GenBank/DDBJ whole genome shotgun (WGS) entry which is preliminary data.</text>
</comment>
<dbReference type="InterPro" id="IPR053202">
    <property type="entry name" value="EGF_Rcpt_Signaling_Reg"/>
</dbReference>
<feature type="transmembrane region" description="Helical" evidence="3">
    <location>
        <begin position="689"/>
        <end position="710"/>
    </location>
</feature>
<dbReference type="GO" id="GO:0005886">
    <property type="term" value="C:plasma membrane"/>
    <property type="evidence" value="ECO:0007669"/>
    <property type="project" value="TreeGrafter"/>
</dbReference>
<evidence type="ECO:0000313" key="6">
    <source>
        <dbReference type="EMBL" id="KAA8496458.1"/>
    </source>
</evidence>
<dbReference type="PANTHER" id="PTHR34009">
    <property type="entry name" value="PROTEIN STAR"/>
    <property type="match status" value="1"/>
</dbReference>
<evidence type="ECO:0000256" key="3">
    <source>
        <dbReference type="SAM" id="Phobius"/>
    </source>
</evidence>
<dbReference type="GO" id="GO:0005794">
    <property type="term" value="C:Golgi apparatus"/>
    <property type="evidence" value="ECO:0007669"/>
    <property type="project" value="TreeGrafter"/>
</dbReference>
<proteinExistence type="predicted"/>
<dbReference type="InterPro" id="IPR029063">
    <property type="entry name" value="SAM-dependent_MTases_sf"/>
</dbReference>